<protein>
    <recommendedName>
        <fullName evidence="3">16S rRNA (uracil(1498)-N(3))-methyltransferase</fullName>
        <ecNumber evidence="3">2.1.1.193</ecNumber>
    </recommendedName>
</protein>
<evidence type="ECO:0000256" key="3">
    <source>
        <dbReference type="ARBA" id="ARBA00012328"/>
    </source>
</evidence>
<sequence length="243" mass="26449">MSLKDFERRVDALTQMRVADVTDPVLSKDDAHHLFKVLRADAGEEIVVTDGQGKWAFAVVGDKAITRTSEVEVDPEPYPTELFLVPLKGDKSELAVSKLVELGVTSITPVISSQMSVKFKGEHRDKILDRWRRIAEESSGQCRRTYDIVIKDPVNVSDVPLDVAVAEPGTTGSLRGVRAIAIGPEGGWATDEWPQNQARIGLGNTVLRGETAAIVAATLLVLRGEGWAVTSYEGAVRNNGFIQ</sequence>
<keyword evidence="5" id="KW-0698">rRNA processing</keyword>
<dbReference type="InterPro" id="IPR029028">
    <property type="entry name" value="Alpha/beta_knot_MTases"/>
</dbReference>
<reference evidence="13" key="1">
    <citation type="submission" date="2020-05" db="EMBL/GenBank/DDBJ databases">
        <authorList>
            <person name="Chiriac C."/>
            <person name="Salcher M."/>
            <person name="Ghai R."/>
            <person name="Kavagutti S V."/>
        </authorList>
    </citation>
    <scope>NUCLEOTIDE SEQUENCE</scope>
</reference>
<dbReference type="EMBL" id="CAFBLN010000006">
    <property type="protein sequence ID" value="CAB4862019.1"/>
    <property type="molecule type" value="Genomic_DNA"/>
</dbReference>
<dbReference type="GO" id="GO:0005737">
    <property type="term" value="C:cytoplasm"/>
    <property type="evidence" value="ECO:0007669"/>
    <property type="project" value="UniProtKB-SubCell"/>
</dbReference>
<evidence type="ECO:0000256" key="4">
    <source>
        <dbReference type="ARBA" id="ARBA00022490"/>
    </source>
</evidence>
<comment type="function">
    <text evidence="9">Specifically methylates the N3 position of the uracil ring of uridine 1498 (m3U1498) in 16S rRNA. Acts on the fully assembled 30S ribosomal subunit.</text>
</comment>
<dbReference type="Gene3D" id="3.40.1280.10">
    <property type="match status" value="1"/>
</dbReference>
<dbReference type="PANTHER" id="PTHR30027:SF3">
    <property type="entry name" value="16S RRNA (URACIL(1498)-N(3))-METHYLTRANSFERASE"/>
    <property type="match status" value="1"/>
</dbReference>
<dbReference type="SUPFAM" id="SSF75217">
    <property type="entry name" value="alpha/beta knot"/>
    <property type="match status" value="1"/>
</dbReference>
<comment type="similarity">
    <text evidence="2">Belongs to the RNA methyltransferase RsmE family.</text>
</comment>
<evidence type="ECO:0000256" key="7">
    <source>
        <dbReference type="ARBA" id="ARBA00022679"/>
    </source>
</evidence>
<feature type="domain" description="Ribosomal RNA small subunit methyltransferase E methyltransferase" evidence="11">
    <location>
        <begin position="75"/>
        <end position="220"/>
    </location>
</feature>
<dbReference type="InterPro" id="IPR015947">
    <property type="entry name" value="PUA-like_sf"/>
</dbReference>
<dbReference type="SUPFAM" id="SSF88697">
    <property type="entry name" value="PUA domain-like"/>
    <property type="match status" value="1"/>
</dbReference>
<gene>
    <name evidence="13" type="ORF">UFOPK3381_00310</name>
</gene>
<dbReference type="Pfam" id="PF04452">
    <property type="entry name" value="Methyltrans_RNA"/>
    <property type="match status" value="1"/>
</dbReference>
<dbReference type="GO" id="GO:0070475">
    <property type="term" value="P:rRNA base methylation"/>
    <property type="evidence" value="ECO:0007669"/>
    <property type="project" value="TreeGrafter"/>
</dbReference>
<proteinExistence type="inferred from homology"/>
<keyword evidence="6" id="KW-0489">Methyltransferase</keyword>
<comment type="catalytic activity">
    <reaction evidence="10">
        <text>uridine(1498) in 16S rRNA + S-adenosyl-L-methionine = N(3)-methyluridine(1498) in 16S rRNA + S-adenosyl-L-homocysteine + H(+)</text>
        <dbReference type="Rhea" id="RHEA:42920"/>
        <dbReference type="Rhea" id="RHEA-COMP:10283"/>
        <dbReference type="Rhea" id="RHEA-COMP:10284"/>
        <dbReference type="ChEBI" id="CHEBI:15378"/>
        <dbReference type="ChEBI" id="CHEBI:57856"/>
        <dbReference type="ChEBI" id="CHEBI:59789"/>
        <dbReference type="ChEBI" id="CHEBI:65315"/>
        <dbReference type="ChEBI" id="CHEBI:74502"/>
        <dbReference type="EC" id="2.1.1.193"/>
    </reaction>
</comment>
<organism evidence="13">
    <name type="scientific">freshwater metagenome</name>
    <dbReference type="NCBI Taxonomy" id="449393"/>
    <lineage>
        <taxon>unclassified sequences</taxon>
        <taxon>metagenomes</taxon>
        <taxon>ecological metagenomes</taxon>
    </lineage>
</organism>
<evidence type="ECO:0000256" key="8">
    <source>
        <dbReference type="ARBA" id="ARBA00022691"/>
    </source>
</evidence>
<comment type="subcellular location">
    <subcellularLocation>
        <location evidence="1">Cytoplasm</location>
    </subcellularLocation>
</comment>
<name>A0A6J7D0S2_9ZZZZ</name>
<dbReference type="NCBIfam" id="TIGR00046">
    <property type="entry name" value="RsmE family RNA methyltransferase"/>
    <property type="match status" value="1"/>
</dbReference>
<dbReference type="PANTHER" id="PTHR30027">
    <property type="entry name" value="RIBOSOMAL RNA SMALL SUBUNIT METHYLTRANSFERASE E"/>
    <property type="match status" value="1"/>
</dbReference>
<dbReference type="Pfam" id="PF20260">
    <property type="entry name" value="PUA_4"/>
    <property type="match status" value="1"/>
</dbReference>
<dbReference type="GO" id="GO:0070042">
    <property type="term" value="F:rRNA (uridine-N3-)-methyltransferase activity"/>
    <property type="evidence" value="ECO:0007669"/>
    <property type="project" value="TreeGrafter"/>
</dbReference>
<dbReference type="EC" id="2.1.1.193" evidence="3"/>
<evidence type="ECO:0000256" key="9">
    <source>
        <dbReference type="ARBA" id="ARBA00025699"/>
    </source>
</evidence>
<dbReference type="InterPro" id="IPR029026">
    <property type="entry name" value="tRNA_m1G_MTases_N"/>
</dbReference>
<evidence type="ECO:0000259" key="12">
    <source>
        <dbReference type="Pfam" id="PF20260"/>
    </source>
</evidence>
<evidence type="ECO:0000256" key="6">
    <source>
        <dbReference type="ARBA" id="ARBA00022603"/>
    </source>
</evidence>
<dbReference type="InterPro" id="IPR046887">
    <property type="entry name" value="RsmE_PUA-like"/>
</dbReference>
<dbReference type="AlphaFoldDB" id="A0A6J7D0S2"/>
<evidence type="ECO:0000256" key="2">
    <source>
        <dbReference type="ARBA" id="ARBA00005528"/>
    </source>
</evidence>
<keyword evidence="7" id="KW-0808">Transferase</keyword>
<evidence type="ECO:0000256" key="5">
    <source>
        <dbReference type="ARBA" id="ARBA00022552"/>
    </source>
</evidence>
<evidence type="ECO:0000256" key="1">
    <source>
        <dbReference type="ARBA" id="ARBA00004496"/>
    </source>
</evidence>
<dbReference type="InterPro" id="IPR046886">
    <property type="entry name" value="RsmE_MTase_dom"/>
</dbReference>
<evidence type="ECO:0000259" key="11">
    <source>
        <dbReference type="Pfam" id="PF04452"/>
    </source>
</evidence>
<dbReference type="InterPro" id="IPR006700">
    <property type="entry name" value="RsmE"/>
</dbReference>
<keyword evidence="4" id="KW-0963">Cytoplasm</keyword>
<evidence type="ECO:0000313" key="13">
    <source>
        <dbReference type="EMBL" id="CAB4862019.1"/>
    </source>
</evidence>
<dbReference type="CDD" id="cd18084">
    <property type="entry name" value="RsmE-like"/>
    <property type="match status" value="1"/>
</dbReference>
<accession>A0A6J7D0S2</accession>
<evidence type="ECO:0000256" key="10">
    <source>
        <dbReference type="ARBA" id="ARBA00047944"/>
    </source>
</evidence>
<keyword evidence="8" id="KW-0949">S-adenosyl-L-methionine</keyword>
<dbReference type="PIRSF" id="PIRSF015601">
    <property type="entry name" value="MTase_slr0722"/>
    <property type="match status" value="1"/>
</dbReference>
<feature type="domain" description="Ribosomal RNA small subunit methyltransferase E PUA-like" evidence="12">
    <location>
        <begin position="26"/>
        <end position="62"/>
    </location>
</feature>